<keyword evidence="5 6" id="KW-0472">Membrane</keyword>
<dbReference type="AlphaFoldDB" id="A0A5B9PD17"/>
<evidence type="ECO:0000256" key="3">
    <source>
        <dbReference type="ARBA" id="ARBA00022692"/>
    </source>
</evidence>
<dbReference type="PANTHER" id="PTHR21716">
    <property type="entry name" value="TRANSMEMBRANE PROTEIN"/>
    <property type="match status" value="1"/>
</dbReference>
<feature type="transmembrane region" description="Helical" evidence="6">
    <location>
        <begin position="429"/>
        <end position="449"/>
    </location>
</feature>
<sequence>MTKSKSGTPDAEPQSNYRVSRLVSFILLIGVIAILGVIFYQVMSRFLIPLFLSALLVVIFRPLHEWVLEKVNGRNQVGALLTTLLILLLVLVPVSTLIFMAATEGSAVFKQINTPKIIDDLSSVRSRLNLDMPNSREIRAIENRLGLLQSSMVLDEKDLESHSSSFFEIMGDSINIANANELDWPVEAIEEDAVPPRGLHGYWQRFGNELGLAKQLQVEVEKEIRKKSSDLEDFAASSGDKHEKIHDYIKTIGKANTEFLNFKFELLGGRTRASIVETANPTGEELQHYTSQFIGFIRNKLFALGGSITAFVTSTLFGSVIMIIGLYFFLLDGPALLKSLQGLSPIEDKHEQELVEEFARVSRAVVLATLLSAAVQGLLAGVGFWICGLDSIFLLTLLSAVLAMVPFVGAASVWVPCALYLFFVDNNPYAAIGLAIYGMAVISMADNVIKPWILHGQSNLHPLLALLSVIGGVAVLGPIGILVGPMIVVFLQTLLKILQREMHLMENIKPPVLETTAGSAVPESDDA</sequence>
<feature type="transmembrane region" description="Helical" evidence="6">
    <location>
        <begin position="469"/>
        <end position="495"/>
    </location>
</feature>
<dbReference type="Proteomes" id="UP000322214">
    <property type="component" value="Chromosome"/>
</dbReference>
<evidence type="ECO:0000313" key="7">
    <source>
        <dbReference type="EMBL" id="QEG24258.1"/>
    </source>
</evidence>
<accession>A0A5B9PD17</accession>
<dbReference type="KEGG" id="mff:MFFC18_41760"/>
<evidence type="ECO:0000256" key="2">
    <source>
        <dbReference type="ARBA" id="ARBA00009773"/>
    </source>
</evidence>
<comment type="similarity">
    <text evidence="2">Belongs to the autoinducer-2 exporter (AI-2E) (TC 2.A.86) family.</text>
</comment>
<keyword evidence="4 6" id="KW-1133">Transmembrane helix</keyword>
<feature type="transmembrane region" description="Helical" evidence="6">
    <location>
        <begin position="21"/>
        <end position="40"/>
    </location>
</feature>
<feature type="transmembrane region" description="Helical" evidence="6">
    <location>
        <begin position="301"/>
        <end position="330"/>
    </location>
</feature>
<feature type="transmembrane region" description="Helical" evidence="6">
    <location>
        <begin position="364"/>
        <end position="386"/>
    </location>
</feature>
<comment type="subcellular location">
    <subcellularLocation>
        <location evidence="1">Membrane</location>
        <topology evidence="1">Multi-pass membrane protein</topology>
    </subcellularLocation>
</comment>
<gene>
    <name evidence="7" type="ORF">MFFC18_41760</name>
</gene>
<keyword evidence="8" id="KW-1185">Reference proteome</keyword>
<name>A0A5B9PD17_9BACT</name>
<evidence type="ECO:0000313" key="8">
    <source>
        <dbReference type="Proteomes" id="UP000322214"/>
    </source>
</evidence>
<evidence type="ECO:0000256" key="6">
    <source>
        <dbReference type="SAM" id="Phobius"/>
    </source>
</evidence>
<protein>
    <submittedName>
        <fullName evidence="7">Putative inner membrane protein</fullName>
    </submittedName>
</protein>
<dbReference type="OrthoDB" id="9815028at2"/>
<evidence type="ECO:0000256" key="4">
    <source>
        <dbReference type="ARBA" id="ARBA00022989"/>
    </source>
</evidence>
<keyword evidence="3 6" id="KW-0812">Transmembrane</keyword>
<proteinExistence type="inferred from homology"/>
<dbReference type="InterPro" id="IPR002549">
    <property type="entry name" value="AI-2E-like"/>
</dbReference>
<dbReference type="GO" id="GO:0016020">
    <property type="term" value="C:membrane"/>
    <property type="evidence" value="ECO:0007669"/>
    <property type="project" value="UniProtKB-SubCell"/>
</dbReference>
<dbReference type="RefSeq" id="WP_075083539.1">
    <property type="nucleotide sequence ID" value="NZ_CP042912.1"/>
</dbReference>
<feature type="transmembrane region" description="Helical" evidence="6">
    <location>
        <begin position="46"/>
        <end position="64"/>
    </location>
</feature>
<evidence type="ECO:0000256" key="1">
    <source>
        <dbReference type="ARBA" id="ARBA00004141"/>
    </source>
</evidence>
<feature type="transmembrane region" description="Helical" evidence="6">
    <location>
        <begin position="392"/>
        <end position="422"/>
    </location>
</feature>
<dbReference type="STRING" id="980251.GCA_001642875_00752"/>
<feature type="transmembrane region" description="Helical" evidence="6">
    <location>
        <begin position="76"/>
        <end position="102"/>
    </location>
</feature>
<reference evidence="7 8" key="1">
    <citation type="submission" date="2019-08" db="EMBL/GenBank/DDBJ databases">
        <title>Deep-cultivation of Planctomycetes and their phenomic and genomic characterization uncovers novel biology.</title>
        <authorList>
            <person name="Wiegand S."/>
            <person name="Jogler M."/>
            <person name="Boedeker C."/>
            <person name="Pinto D."/>
            <person name="Vollmers J."/>
            <person name="Rivas-Marin E."/>
            <person name="Kohn T."/>
            <person name="Peeters S.H."/>
            <person name="Heuer A."/>
            <person name="Rast P."/>
            <person name="Oberbeckmann S."/>
            <person name="Bunk B."/>
            <person name="Jeske O."/>
            <person name="Meyerdierks A."/>
            <person name="Storesund J.E."/>
            <person name="Kallscheuer N."/>
            <person name="Luecker S."/>
            <person name="Lage O.M."/>
            <person name="Pohl T."/>
            <person name="Merkel B.J."/>
            <person name="Hornburger P."/>
            <person name="Mueller R.-W."/>
            <person name="Bruemmer F."/>
            <person name="Labrenz M."/>
            <person name="Spormann A.M."/>
            <person name="Op den Camp H."/>
            <person name="Overmann J."/>
            <person name="Amann R."/>
            <person name="Jetten M.S.M."/>
            <person name="Mascher T."/>
            <person name="Medema M.H."/>
            <person name="Devos D.P."/>
            <person name="Kaster A.-K."/>
            <person name="Ovreas L."/>
            <person name="Rohde M."/>
            <person name="Galperin M.Y."/>
            <person name="Jogler C."/>
        </authorList>
    </citation>
    <scope>NUCLEOTIDE SEQUENCE [LARGE SCALE GENOMIC DNA]</scope>
    <source>
        <strain evidence="7 8">FC18</strain>
    </source>
</reference>
<evidence type="ECO:0000256" key="5">
    <source>
        <dbReference type="ARBA" id="ARBA00023136"/>
    </source>
</evidence>
<organism evidence="7 8">
    <name type="scientific">Mariniblastus fucicola</name>
    <dbReference type="NCBI Taxonomy" id="980251"/>
    <lineage>
        <taxon>Bacteria</taxon>
        <taxon>Pseudomonadati</taxon>
        <taxon>Planctomycetota</taxon>
        <taxon>Planctomycetia</taxon>
        <taxon>Pirellulales</taxon>
        <taxon>Pirellulaceae</taxon>
        <taxon>Mariniblastus</taxon>
    </lineage>
</organism>
<dbReference type="PANTHER" id="PTHR21716:SF4">
    <property type="entry name" value="TRANSMEMBRANE PROTEIN 245"/>
    <property type="match status" value="1"/>
</dbReference>
<dbReference type="EMBL" id="CP042912">
    <property type="protein sequence ID" value="QEG24258.1"/>
    <property type="molecule type" value="Genomic_DNA"/>
</dbReference>
<dbReference type="Pfam" id="PF01594">
    <property type="entry name" value="AI-2E_transport"/>
    <property type="match status" value="2"/>
</dbReference>